<name>A0ABQ6FK16_9CHLR</name>
<comment type="similarity">
    <text evidence="1">Belongs to the YciI family.</text>
</comment>
<evidence type="ECO:0000313" key="3">
    <source>
        <dbReference type="EMBL" id="GLV53911.1"/>
    </source>
</evidence>
<evidence type="ECO:0000259" key="2">
    <source>
        <dbReference type="Pfam" id="PF03795"/>
    </source>
</evidence>
<dbReference type="InterPro" id="IPR051807">
    <property type="entry name" value="Sec-metab_biosynth-assoc"/>
</dbReference>
<accession>A0ABQ6FK16</accession>
<dbReference type="Gene3D" id="3.30.70.1060">
    <property type="entry name" value="Dimeric alpha+beta barrel"/>
    <property type="match status" value="1"/>
</dbReference>
<dbReference type="RefSeq" id="WP_338247635.1">
    <property type="nucleotide sequence ID" value="NZ_BSRI01000001.1"/>
</dbReference>
<keyword evidence="4" id="KW-1185">Reference proteome</keyword>
<protein>
    <recommendedName>
        <fullName evidence="2">YCII-related domain-containing protein</fullName>
    </recommendedName>
</protein>
<evidence type="ECO:0000256" key="1">
    <source>
        <dbReference type="ARBA" id="ARBA00007689"/>
    </source>
</evidence>
<organism evidence="3 4">
    <name type="scientific">Dictyobacter halimunensis</name>
    <dbReference type="NCBI Taxonomy" id="3026934"/>
    <lineage>
        <taxon>Bacteria</taxon>
        <taxon>Bacillati</taxon>
        <taxon>Chloroflexota</taxon>
        <taxon>Ktedonobacteria</taxon>
        <taxon>Ktedonobacterales</taxon>
        <taxon>Dictyobacteraceae</taxon>
        <taxon>Dictyobacter</taxon>
    </lineage>
</organism>
<evidence type="ECO:0000313" key="4">
    <source>
        <dbReference type="Proteomes" id="UP001344906"/>
    </source>
</evidence>
<reference evidence="3 4" key="1">
    <citation type="submission" date="2023-02" db="EMBL/GenBank/DDBJ databases">
        <title>Dictyobacter halimunensis sp. nov., a new member of the class Ktedonobacteria from forest soil in a geothermal area.</title>
        <authorList>
            <person name="Rachmania M.K."/>
            <person name="Ningsih F."/>
            <person name="Sakai Y."/>
            <person name="Yabe S."/>
            <person name="Yokota A."/>
            <person name="Sjamsuridzal W."/>
        </authorList>
    </citation>
    <scope>NUCLEOTIDE SEQUENCE [LARGE SCALE GENOMIC DNA]</scope>
    <source>
        <strain evidence="3 4">S3.2.2.5</strain>
    </source>
</reference>
<feature type="domain" description="YCII-related" evidence="2">
    <location>
        <begin position="1"/>
        <end position="89"/>
    </location>
</feature>
<dbReference type="EMBL" id="BSRI01000001">
    <property type="protein sequence ID" value="GLV53911.1"/>
    <property type="molecule type" value="Genomic_DNA"/>
</dbReference>
<gene>
    <name evidence="3" type="ORF">KDH_07620</name>
</gene>
<dbReference type="PANTHER" id="PTHR33606">
    <property type="entry name" value="PROTEIN YCII"/>
    <property type="match status" value="1"/>
</dbReference>
<dbReference type="SUPFAM" id="SSF54909">
    <property type="entry name" value="Dimeric alpha+beta barrel"/>
    <property type="match status" value="1"/>
</dbReference>
<comment type="caution">
    <text evidence="3">The sequence shown here is derived from an EMBL/GenBank/DDBJ whole genome shotgun (WGS) entry which is preliminary data.</text>
</comment>
<dbReference type="Proteomes" id="UP001344906">
    <property type="component" value="Unassembled WGS sequence"/>
</dbReference>
<dbReference type="PANTHER" id="PTHR33606:SF3">
    <property type="entry name" value="PROTEIN YCII"/>
    <property type="match status" value="1"/>
</dbReference>
<sequence length="100" mass="11399">MEFIVMAYDATDEEALKRRLDIRPAHMAQGEKMLAEGKYRFGAALLNDEEKIIGSMIVADFASRDELNAWLEIEPYVTGHVWEKIEVTPCRIGPRFGGRL</sequence>
<dbReference type="InterPro" id="IPR011008">
    <property type="entry name" value="Dimeric_a/b-barrel"/>
</dbReference>
<dbReference type="Pfam" id="PF03795">
    <property type="entry name" value="YCII"/>
    <property type="match status" value="1"/>
</dbReference>
<dbReference type="InterPro" id="IPR005545">
    <property type="entry name" value="YCII"/>
</dbReference>
<proteinExistence type="inferred from homology"/>